<dbReference type="AlphaFoldDB" id="A0A016W7F3"/>
<evidence type="ECO:0000313" key="2">
    <source>
        <dbReference type="EMBL" id="EYC35227.1"/>
    </source>
</evidence>
<comment type="caution">
    <text evidence="2">The sequence shown here is derived from an EMBL/GenBank/DDBJ whole genome shotgun (WGS) entry which is preliminary data.</text>
</comment>
<sequence length="150" mass="16484">MMEDGIVSKEVNDHSTTSRSCDSNGSDVSQSFEEQLPGLSKSASECDMIFDGEESEERGDHVVGAEFICTGLEVVWLNNTDLDASSTGKERYNFNCVYCRFSLEANTELLLSDLSSGEKSEKKHFRNLAAHIRNDADGRGVECCTVAVQI</sequence>
<feature type="compositionally biased region" description="Polar residues" evidence="1">
    <location>
        <begin position="14"/>
        <end position="33"/>
    </location>
</feature>
<name>A0A016W7F3_9BILA</name>
<accession>A0A016W7F3</accession>
<evidence type="ECO:0000313" key="3">
    <source>
        <dbReference type="Proteomes" id="UP000024635"/>
    </source>
</evidence>
<dbReference type="OrthoDB" id="5864778at2759"/>
<dbReference type="EMBL" id="JARK01000706">
    <property type="protein sequence ID" value="EYC35227.1"/>
    <property type="molecule type" value="Genomic_DNA"/>
</dbReference>
<dbReference type="Proteomes" id="UP000024635">
    <property type="component" value="Unassembled WGS sequence"/>
</dbReference>
<feature type="compositionally biased region" description="Basic and acidic residues" evidence="1">
    <location>
        <begin position="1"/>
        <end position="13"/>
    </location>
</feature>
<protein>
    <submittedName>
        <fullName evidence="2">Uncharacterized protein</fullName>
    </submittedName>
</protein>
<gene>
    <name evidence="2" type="primary">Acey_s1106.g3613</name>
    <name evidence="2" type="ORF">Y032_1106g3613</name>
</gene>
<feature type="region of interest" description="Disordered" evidence="1">
    <location>
        <begin position="1"/>
        <end position="40"/>
    </location>
</feature>
<reference evidence="3" key="1">
    <citation type="journal article" date="2015" name="Nat. Genet.">
        <title>The genome and transcriptome of the zoonotic hookworm Ancylostoma ceylanicum identify infection-specific gene families.</title>
        <authorList>
            <person name="Schwarz E.M."/>
            <person name="Hu Y."/>
            <person name="Antoshechkin I."/>
            <person name="Miller M.M."/>
            <person name="Sternberg P.W."/>
            <person name="Aroian R.V."/>
        </authorList>
    </citation>
    <scope>NUCLEOTIDE SEQUENCE</scope>
    <source>
        <strain evidence="3">HY135</strain>
    </source>
</reference>
<organism evidence="2 3">
    <name type="scientific">Ancylostoma ceylanicum</name>
    <dbReference type="NCBI Taxonomy" id="53326"/>
    <lineage>
        <taxon>Eukaryota</taxon>
        <taxon>Metazoa</taxon>
        <taxon>Ecdysozoa</taxon>
        <taxon>Nematoda</taxon>
        <taxon>Chromadorea</taxon>
        <taxon>Rhabditida</taxon>
        <taxon>Rhabditina</taxon>
        <taxon>Rhabditomorpha</taxon>
        <taxon>Strongyloidea</taxon>
        <taxon>Ancylostomatidae</taxon>
        <taxon>Ancylostomatinae</taxon>
        <taxon>Ancylostoma</taxon>
    </lineage>
</organism>
<proteinExistence type="predicted"/>
<evidence type="ECO:0000256" key="1">
    <source>
        <dbReference type="SAM" id="MobiDB-lite"/>
    </source>
</evidence>
<keyword evidence="3" id="KW-1185">Reference proteome</keyword>